<keyword evidence="5" id="KW-1185">Reference proteome</keyword>
<dbReference type="PROSITE" id="PS51186">
    <property type="entry name" value="GNAT"/>
    <property type="match status" value="1"/>
</dbReference>
<proteinExistence type="predicted"/>
<organism evidence="4 5">
    <name type="scientific">Tumebacillus permanentifrigoris</name>
    <dbReference type="NCBI Taxonomy" id="378543"/>
    <lineage>
        <taxon>Bacteria</taxon>
        <taxon>Bacillati</taxon>
        <taxon>Bacillota</taxon>
        <taxon>Bacilli</taxon>
        <taxon>Bacillales</taxon>
        <taxon>Alicyclobacillaceae</taxon>
        <taxon>Tumebacillus</taxon>
    </lineage>
</organism>
<gene>
    <name evidence="4" type="ORF">C7459_103162</name>
</gene>
<dbReference type="CDD" id="cd04301">
    <property type="entry name" value="NAT_SF"/>
    <property type="match status" value="1"/>
</dbReference>
<dbReference type="OrthoDB" id="3389160at2"/>
<dbReference type="EMBL" id="QGGL01000003">
    <property type="protein sequence ID" value="PWK15622.1"/>
    <property type="molecule type" value="Genomic_DNA"/>
</dbReference>
<evidence type="ECO:0000256" key="1">
    <source>
        <dbReference type="ARBA" id="ARBA00022679"/>
    </source>
</evidence>
<sequence>MSHEWVVTELQHPREQDVTELAELLCVVVEEGASVGFLPPLRAAEALAYWKGVWAPHVKVWTVSRNERIVGTVQLDLCQKPNGSHRAEIAKLMVHPASRGQGIARALMKVAEACAVADGRTLLVLDTRAGDPSNLLYQSLNYIEAGRIPEYARSADGELHATVFYYKRLS</sequence>
<evidence type="ECO:0000313" key="4">
    <source>
        <dbReference type="EMBL" id="PWK15622.1"/>
    </source>
</evidence>
<keyword evidence="1 4" id="KW-0808">Transferase</keyword>
<dbReference type="InterPro" id="IPR000182">
    <property type="entry name" value="GNAT_dom"/>
</dbReference>
<reference evidence="4 5" key="1">
    <citation type="submission" date="2018-05" db="EMBL/GenBank/DDBJ databases">
        <title>Genomic Encyclopedia of Type Strains, Phase IV (KMG-IV): sequencing the most valuable type-strain genomes for metagenomic binning, comparative biology and taxonomic classification.</title>
        <authorList>
            <person name="Goeker M."/>
        </authorList>
    </citation>
    <scope>NUCLEOTIDE SEQUENCE [LARGE SCALE GENOMIC DNA]</scope>
    <source>
        <strain evidence="4 5">DSM 18773</strain>
    </source>
</reference>
<dbReference type="Gene3D" id="3.40.630.30">
    <property type="match status" value="1"/>
</dbReference>
<dbReference type="Pfam" id="PF00583">
    <property type="entry name" value="Acetyltransf_1"/>
    <property type="match status" value="1"/>
</dbReference>
<dbReference type="InterPro" id="IPR050832">
    <property type="entry name" value="Bact_Acetyltransf"/>
</dbReference>
<accession>A0A316DDL5</accession>
<evidence type="ECO:0000313" key="5">
    <source>
        <dbReference type="Proteomes" id="UP000245634"/>
    </source>
</evidence>
<keyword evidence="2" id="KW-0012">Acyltransferase</keyword>
<dbReference type="SUPFAM" id="SSF55729">
    <property type="entry name" value="Acyl-CoA N-acyltransferases (Nat)"/>
    <property type="match status" value="1"/>
</dbReference>
<dbReference type="AlphaFoldDB" id="A0A316DDL5"/>
<evidence type="ECO:0000259" key="3">
    <source>
        <dbReference type="PROSITE" id="PS51186"/>
    </source>
</evidence>
<dbReference type="PANTHER" id="PTHR43877">
    <property type="entry name" value="AMINOALKYLPHOSPHONATE N-ACETYLTRANSFERASE-RELATED-RELATED"/>
    <property type="match status" value="1"/>
</dbReference>
<name>A0A316DDL5_9BACL</name>
<dbReference type="Proteomes" id="UP000245634">
    <property type="component" value="Unassembled WGS sequence"/>
</dbReference>
<protein>
    <submittedName>
        <fullName evidence="4">Acetyltransferase (GNAT) family protein</fullName>
    </submittedName>
</protein>
<dbReference type="RefSeq" id="WP_109686837.1">
    <property type="nucleotide sequence ID" value="NZ_QGGL01000003.1"/>
</dbReference>
<feature type="domain" description="N-acetyltransferase" evidence="3">
    <location>
        <begin position="8"/>
        <end position="170"/>
    </location>
</feature>
<comment type="caution">
    <text evidence="4">The sequence shown here is derived from an EMBL/GenBank/DDBJ whole genome shotgun (WGS) entry which is preliminary data.</text>
</comment>
<dbReference type="InterPro" id="IPR016181">
    <property type="entry name" value="Acyl_CoA_acyltransferase"/>
</dbReference>
<dbReference type="GO" id="GO:0016747">
    <property type="term" value="F:acyltransferase activity, transferring groups other than amino-acyl groups"/>
    <property type="evidence" value="ECO:0007669"/>
    <property type="project" value="InterPro"/>
</dbReference>
<evidence type="ECO:0000256" key="2">
    <source>
        <dbReference type="ARBA" id="ARBA00023315"/>
    </source>
</evidence>